<sequence length="601" mass="67106">MSERLDVTAKMADTSSTALELPLLETQGPQSTVQAASPQCCPRPKGLRRVQQWFIEAWRDLLADLGDAKWAGGIPWIPLYLFTLSVSFQVLVILAAYDHESSTSAAHMPGCRPDGSFGHLRDYNPWGISGFFEITIRMGSLSFTEAKVIDIAWDLIIGRAGQSALVYYSWKAFSSYVRVSMESGPVTFDTFFTTHLEEAASITSTAKMIRDFSKRRRLRSQVAMAFIIVTMLFILAWPTLASSMTGYAPAEEAFVLDLQQNLVPMNKINTVAYVVHDGWRVNLTGDHLVAYDERGSRTSDFGTIDDYNSPCIRAYSTDPCGLIKRVSDYVRNHGFLGLNDEGAVNNVETRWNGTTLPPPALNISAFYIHEYSGYYGHYWTDSKGSRPYSNASNRMFTAVNSNTTYTMKHVEDNGSCQTLERYQWGFSWLQLFIDLLLLLFWAIGVWVLWLKAHKELKRRGGVEASSGYKAVLDLASALDQEASKTGETARALANKQLEVFVKDRLSGGAIKSDAPIQLSRYSFRASFWPWIMEHKWWVLLFLLTSWMVPIALFPATFGASVAAALSIGKTTRTRILLFMCGSVVFGMVTGSVVVPLIFATS</sequence>
<organism evidence="2 3">
    <name type="scientific">Plectosphaerella cucumerina</name>
    <dbReference type="NCBI Taxonomy" id="40658"/>
    <lineage>
        <taxon>Eukaryota</taxon>
        <taxon>Fungi</taxon>
        <taxon>Dikarya</taxon>
        <taxon>Ascomycota</taxon>
        <taxon>Pezizomycotina</taxon>
        <taxon>Sordariomycetes</taxon>
        <taxon>Hypocreomycetidae</taxon>
        <taxon>Glomerellales</taxon>
        <taxon>Plectosphaerellaceae</taxon>
        <taxon>Plectosphaerella</taxon>
    </lineage>
</organism>
<name>A0A8K0TH66_9PEZI</name>
<feature type="transmembrane region" description="Helical" evidence="1">
    <location>
        <begin position="222"/>
        <end position="240"/>
    </location>
</feature>
<gene>
    <name evidence="2" type="ORF">B0T11DRAFT_49595</name>
</gene>
<feature type="transmembrane region" description="Helical" evidence="1">
    <location>
        <begin position="77"/>
        <end position="97"/>
    </location>
</feature>
<evidence type="ECO:0000313" key="2">
    <source>
        <dbReference type="EMBL" id="KAH7366994.1"/>
    </source>
</evidence>
<keyword evidence="1" id="KW-0472">Membrane</keyword>
<accession>A0A8K0TH66</accession>
<evidence type="ECO:0000256" key="1">
    <source>
        <dbReference type="SAM" id="Phobius"/>
    </source>
</evidence>
<dbReference type="AlphaFoldDB" id="A0A8K0TH66"/>
<comment type="caution">
    <text evidence="2">The sequence shown here is derived from an EMBL/GenBank/DDBJ whole genome shotgun (WGS) entry which is preliminary data.</text>
</comment>
<dbReference type="EMBL" id="JAGPXD010000002">
    <property type="protein sequence ID" value="KAH7366994.1"/>
    <property type="molecule type" value="Genomic_DNA"/>
</dbReference>
<feature type="transmembrane region" description="Helical" evidence="1">
    <location>
        <begin position="428"/>
        <end position="449"/>
    </location>
</feature>
<evidence type="ECO:0000313" key="3">
    <source>
        <dbReference type="Proteomes" id="UP000813385"/>
    </source>
</evidence>
<dbReference type="Proteomes" id="UP000813385">
    <property type="component" value="Unassembled WGS sequence"/>
</dbReference>
<feature type="transmembrane region" description="Helical" evidence="1">
    <location>
        <begin position="575"/>
        <end position="598"/>
    </location>
</feature>
<proteinExistence type="predicted"/>
<dbReference type="OrthoDB" id="3903561at2759"/>
<protein>
    <submittedName>
        <fullName evidence="2">Uncharacterized protein</fullName>
    </submittedName>
</protein>
<keyword evidence="1" id="KW-0812">Transmembrane</keyword>
<feature type="transmembrane region" description="Helical" evidence="1">
    <location>
        <begin position="536"/>
        <end position="555"/>
    </location>
</feature>
<keyword evidence="1" id="KW-1133">Transmembrane helix</keyword>
<reference evidence="2" key="1">
    <citation type="journal article" date="2021" name="Nat. Commun.">
        <title>Genetic determinants of endophytism in the Arabidopsis root mycobiome.</title>
        <authorList>
            <person name="Mesny F."/>
            <person name="Miyauchi S."/>
            <person name="Thiergart T."/>
            <person name="Pickel B."/>
            <person name="Atanasova L."/>
            <person name="Karlsson M."/>
            <person name="Huettel B."/>
            <person name="Barry K.W."/>
            <person name="Haridas S."/>
            <person name="Chen C."/>
            <person name="Bauer D."/>
            <person name="Andreopoulos W."/>
            <person name="Pangilinan J."/>
            <person name="LaButti K."/>
            <person name="Riley R."/>
            <person name="Lipzen A."/>
            <person name="Clum A."/>
            <person name="Drula E."/>
            <person name="Henrissat B."/>
            <person name="Kohler A."/>
            <person name="Grigoriev I.V."/>
            <person name="Martin F.M."/>
            <person name="Hacquard S."/>
        </authorList>
    </citation>
    <scope>NUCLEOTIDE SEQUENCE</scope>
    <source>
        <strain evidence="2">MPI-CAGE-AT-0016</strain>
    </source>
</reference>
<keyword evidence="3" id="KW-1185">Reference proteome</keyword>